<comment type="caution">
    <text evidence="5">The sequence shown here is derived from an EMBL/GenBank/DDBJ whole genome shotgun (WGS) entry which is preliminary data.</text>
</comment>
<accession>A0A401IW78</accession>
<proteinExistence type="inferred from homology"/>
<dbReference type="PROSITE" id="PS00953">
    <property type="entry name" value="GLYCOSYL_HYDROL_F25_1"/>
    <property type="match status" value="1"/>
</dbReference>
<dbReference type="PROSITE" id="PS51904">
    <property type="entry name" value="GLYCOSYL_HYDROL_F25_2"/>
    <property type="match status" value="1"/>
</dbReference>
<dbReference type="AlphaFoldDB" id="A0A401IW78"/>
<sequence>MSTSARKLSPVSFWLLVTATVLLTVVSAKVPIAAAESVDSFQIGATNRPSQDAVDVSSYQGSMNQGDFNKLPQRGVKSVIVKLTEGSSYTNPAAIKQMKYAANAGLNVNIYHYATFSTSGQASSEAKNLLSVLQNNGINKNIRIFADMESQSTYTVDIQSYLNKFWQTLSNSGYKNHGVYTSGTYQYRSAVINTVGQSKTWMAYYPYHPSSSNLLYSSYGAWQFSQSAKLSGYSGSLDVSHDYQGLFTGGAGSQPFTY</sequence>
<evidence type="ECO:0000313" key="5">
    <source>
        <dbReference type="EMBL" id="GBG95769.1"/>
    </source>
</evidence>
<dbReference type="InterPro" id="IPR018077">
    <property type="entry name" value="Glyco_hydro_fam25_subgr"/>
</dbReference>
<dbReference type="InterPro" id="IPR008270">
    <property type="entry name" value="Glyco_hydro_25_AS"/>
</dbReference>
<dbReference type="SUPFAM" id="SSF51445">
    <property type="entry name" value="(Trans)glycosidases"/>
    <property type="match status" value="1"/>
</dbReference>
<dbReference type="PANTHER" id="PTHR34135">
    <property type="entry name" value="LYSOZYME"/>
    <property type="match status" value="1"/>
</dbReference>
<evidence type="ECO:0000256" key="2">
    <source>
        <dbReference type="ARBA" id="ARBA00022801"/>
    </source>
</evidence>
<gene>
    <name evidence="5" type="ORF">LFYK43_22280</name>
</gene>
<evidence type="ECO:0000256" key="4">
    <source>
        <dbReference type="RuleBase" id="RU361176"/>
    </source>
</evidence>
<dbReference type="GO" id="GO:0003796">
    <property type="term" value="F:lysozyme activity"/>
    <property type="evidence" value="ECO:0007669"/>
    <property type="project" value="UniProtKB-EC"/>
</dbReference>
<keyword evidence="6" id="KW-1185">Reference proteome</keyword>
<organism evidence="5 6">
    <name type="scientific">Ligilactobacillus salitolerans</name>
    <dbReference type="NCBI Taxonomy" id="1808352"/>
    <lineage>
        <taxon>Bacteria</taxon>
        <taxon>Bacillati</taxon>
        <taxon>Bacillota</taxon>
        <taxon>Bacilli</taxon>
        <taxon>Lactobacillales</taxon>
        <taxon>Lactobacillaceae</taxon>
        <taxon>Ligilactobacillus</taxon>
    </lineage>
</organism>
<dbReference type="SMART" id="SM00641">
    <property type="entry name" value="Glyco_25"/>
    <property type="match status" value="1"/>
</dbReference>
<dbReference type="GO" id="GO:0016052">
    <property type="term" value="P:carbohydrate catabolic process"/>
    <property type="evidence" value="ECO:0007669"/>
    <property type="project" value="TreeGrafter"/>
</dbReference>
<dbReference type="InterPro" id="IPR017853">
    <property type="entry name" value="GH"/>
</dbReference>
<dbReference type="GO" id="GO:0009253">
    <property type="term" value="P:peptidoglycan catabolic process"/>
    <property type="evidence" value="ECO:0007669"/>
    <property type="project" value="InterPro"/>
</dbReference>
<dbReference type="OrthoDB" id="37530at2"/>
<dbReference type="Pfam" id="PF01183">
    <property type="entry name" value="Glyco_hydro_25"/>
    <property type="match status" value="1"/>
</dbReference>
<evidence type="ECO:0000256" key="1">
    <source>
        <dbReference type="ARBA" id="ARBA00010646"/>
    </source>
</evidence>
<reference evidence="5 6" key="1">
    <citation type="journal article" date="2019" name="Int. J. Syst. Evol. Microbiol.">
        <title>Lactobacillus salitolerans sp. nov., a novel lactic acid bacterium isolated from spent mushroom substrates.</title>
        <authorList>
            <person name="Tohno M."/>
            <person name="Tanizawa Y."/>
            <person name="Kojima Y."/>
            <person name="Sakamoto M."/>
            <person name="Nakamura Y."/>
            <person name="Ohkuma M."/>
            <person name="Kobayashi H."/>
        </authorList>
    </citation>
    <scope>NUCLEOTIDE SEQUENCE [LARGE SCALE GENOMIC DNA]</scope>
    <source>
        <strain evidence="5 6">YK43</strain>
    </source>
</reference>
<evidence type="ECO:0000313" key="6">
    <source>
        <dbReference type="Proteomes" id="UP000286848"/>
    </source>
</evidence>
<dbReference type="Gene3D" id="3.20.20.80">
    <property type="entry name" value="Glycosidases"/>
    <property type="match status" value="1"/>
</dbReference>
<dbReference type="GO" id="GO:0016998">
    <property type="term" value="P:cell wall macromolecule catabolic process"/>
    <property type="evidence" value="ECO:0007669"/>
    <property type="project" value="InterPro"/>
</dbReference>
<keyword evidence="2 4" id="KW-0378">Hydrolase</keyword>
<evidence type="ECO:0000256" key="3">
    <source>
        <dbReference type="ARBA" id="ARBA00023295"/>
    </source>
</evidence>
<dbReference type="InterPro" id="IPR002053">
    <property type="entry name" value="Glyco_hydro_25"/>
</dbReference>
<protein>
    <recommendedName>
        <fullName evidence="4">Lysozyme</fullName>
        <ecNumber evidence="4">3.2.1.17</ecNumber>
    </recommendedName>
</protein>
<dbReference type="PANTHER" id="PTHR34135:SF2">
    <property type="entry name" value="LYSOZYME"/>
    <property type="match status" value="1"/>
</dbReference>
<keyword evidence="3 4" id="KW-0326">Glycosidase</keyword>
<comment type="similarity">
    <text evidence="1 4">Belongs to the glycosyl hydrolase 25 family.</text>
</comment>
<name>A0A401IW78_9LACO</name>
<comment type="catalytic activity">
    <reaction evidence="4">
        <text>Hydrolysis of (1-&gt;4)-beta-linkages between N-acetylmuramic acid and N-acetyl-D-glucosamine residues in a peptidoglycan and between N-acetyl-D-glucosamine residues in chitodextrins.</text>
        <dbReference type="EC" id="3.2.1.17"/>
    </reaction>
</comment>
<dbReference type="RefSeq" id="WP_124978356.1">
    <property type="nucleotide sequence ID" value="NZ_BFFP01000053.1"/>
</dbReference>
<dbReference type="EMBL" id="BFFP01000053">
    <property type="protein sequence ID" value="GBG95769.1"/>
    <property type="molecule type" value="Genomic_DNA"/>
</dbReference>
<dbReference type="EC" id="3.2.1.17" evidence="4"/>
<dbReference type="Proteomes" id="UP000286848">
    <property type="component" value="Unassembled WGS sequence"/>
</dbReference>